<name>S8EE99_9LAMI</name>
<dbReference type="PANTHER" id="PTHR13140">
    <property type="entry name" value="MYOSIN"/>
    <property type="match status" value="1"/>
</dbReference>
<dbReference type="CDD" id="cd01383">
    <property type="entry name" value="MYSc_Myo8"/>
    <property type="match status" value="1"/>
</dbReference>
<evidence type="ECO:0000313" key="12">
    <source>
        <dbReference type="Proteomes" id="UP000015453"/>
    </source>
</evidence>
<feature type="non-terminal residue" evidence="11">
    <location>
        <position position="899"/>
    </location>
</feature>
<accession>S8EE99</accession>
<dbReference type="PROSITE" id="PS51844">
    <property type="entry name" value="SH3_LIKE"/>
    <property type="match status" value="1"/>
</dbReference>
<dbReference type="PANTHER" id="PTHR13140:SF706">
    <property type="entry name" value="DILUTE CLASS UNCONVENTIONAL MYOSIN, ISOFORM C"/>
    <property type="match status" value="1"/>
</dbReference>
<dbReference type="SMART" id="SM00242">
    <property type="entry name" value="MYSc"/>
    <property type="match status" value="1"/>
</dbReference>
<dbReference type="Pfam" id="PF25369">
    <property type="entry name" value="SH3_VIII-1_N"/>
    <property type="match status" value="1"/>
</dbReference>
<dbReference type="InterPro" id="IPR057535">
    <property type="entry name" value="MYO1-3_N_SH3"/>
</dbReference>
<feature type="binding site" evidence="7">
    <location>
        <begin position="280"/>
        <end position="287"/>
    </location>
    <ligand>
        <name>ATP</name>
        <dbReference type="ChEBI" id="CHEBI:30616"/>
    </ligand>
</feature>
<dbReference type="GO" id="GO:0005524">
    <property type="term" value="F:ATP binding"/>
    <property type="evidence" value="ECO:0007669"/>
    <property type="project" value="UniProtKB-UniRule"/>
</dbReference>
<keyword evidence="6 7" id="KW-0009">Actin-binding</keyword>
<evidence type="ECO:0000256" key="4">
    <source>
        <dbReference type="ARBA" id="ARBA00023123"/>
    </source>
</evidence>
<gene>
    <name evidence="11" type="ORF">M569_03917</name>
</gene>
<evidence type="ECO:0000259" key="10">
    <source>
        <dbReference type="PROSITE" id="PS51844"/>
    </source>
</evidence>
<feature type="region of interest" description="Actin-binding" evidence="7">
    <location>
        <begin position="736"/>
        <end position="758"/>
    </location>
</feature>
<keyword evidence="2 7" id="KW-0067">ATP-binding</keyword>
<proteinExistence type="inferred from homology"/>
<evidence type="ECO:0000256" key="1">
    <source>
        <dbReference type="ARBA" id="ARBA00022741"/>
    </source>
</evidence>
<feature type="compositionally biased region" description="Basic and acidic residues" evidence="8">
    <location>
        <begin position="72"/>
        <end position="84"/>
    </location>
</feature>
<dbReference type="EMBL" id="AUSU01001511">
    <property type="protein sequence ID" value="EPS70842.1"/>
    <property type="molecule type" value="Genomic_DNA"/>
</dbReference>
<dbReference type="GO" id="GO:0051015">
    <property type="term" value="F:actin filament binding"/>
    <property type="evidence" value="ECO:0007669"/>
    <property type="project" value="TreeGrafter"/>
</dbReference>
<dbReference type="InterPro" id="IPR027417">
    <property type="entry name" value="P-loop_NTPase"/>
</dbReference>
<keyword evidence="4 7" id="KW-0518">Myosin</keyword>
<dbReference type="GO" id="GO:0005737">
    <property type="term" value="C:cytoplasm"/>
    <property type="evidence" value="ECO:0007669"/>
    <property type="project" value="TreeGrafter"/>
</dbReference>
<dbReference type="GO" id="GO:0005516">
    <property type="term" value="F:calmodulin binding"/>
    <property type="evidence" value="ECO:0007669"/>
    <property type="project" value="UniProtKB-KW"/>
</dbReference>
<dbReference type="AlphaFoldDB" id="S8EE99"/>
<feature type="domain" description="Myosin N-terminal SH3-like" evidence="10">
    <location>
        <begin position="136"/>
        <end position="185"/>
    </location>
</feature>
<evidence type="ECO:0008006" key="13">
    <source>
        <dbReference type="Google" id="ProtNLM"/>
    </source>
</evidence>
<organism evidence="11 12">
    <name type="scientific">Genlisea aurea</name>
    <dbReference type="NCBI Taxonomy" id="192259"/>
    <lineage>
        <taxon>Eukaryota</taxon>
        <taxon>Viridiplantae</taxon>
        <taxon>Streptophyta</taxon>
        <taxon>Embryophyta</taxon>
        <taxon>Tracheophyta</taxon>
        <taxon>Spermatophyta</taxon>
        <taxon>Magnoliopsida</taxon>
        <taxon>eudicotyledons</taxon>
        <taxon>Gunneridae</taxon>
        <taxon>Pentapetalae</taxon>
        <taxon>asterids</taxon>
        <taxon>lamiids</taxon>
        <taxon>Lamiales</taxon>
        <taxon>Lentibulariaceae</taxon>
        <taxon>Genlisea</taxon>
    </lineage>
</organism>
<comment type="similarity">
    <text evidence="7">Belongs to the TRAFAC class myosin-kinesin ATPase superfamily. Myosin family.</text>
</comment>
<comment type="caution">
    <text evidence="11">The sequence shown here is derived from an EMBL/GenBank/DDBJ whole genome shotgun (WGS) entry which is preliminary data.</text>
</comment>
<dbReference type="Gene3D" id="3.40.850.10">
    <property type="entry name" value="Kinesin motor domain"/>
    <property type="match status" value="1"/>
</dbReference>
<dbReference type="InterPro" id="IPR036022">
    <property type="entry name" value="MYSc_Myo8"/>
</dbReference>
<reference evidence="11 12" key="1">
    <citation type="journal article" date="2013" name="BMC Genomics">
        <title>The miniature genome of a carnivorous plant Genlisea aurea contains a low number of genes and short non-coding sequences.</title>
        <authorList>
            <person name="Leushkin E.V."/>
            <person name="Sutormin R.A."/>
            <person name="Nabieva E.R."/>
            <person name="Penin A.A."/>
            <person name="Kondrashov A.S."/>
            <person name="Logacheva M.D."/>
        </authorList>
    </citation>
    <scope>NUCLEOTIDE SEQUENCE [LARGE SCALE GENOMIC DNA]</scope>
</reference>
<evidence type="ECO:0000256" key="2">
    <source>
        <dbReference type="ARBA" id="ARBA00022840"/>
    </source>
</evidence>
<evidence type="ECO:0000256" key="6">
    <source>
        <dbReference type="ARBA" id="ARBA00023203"/>
    </source>
</evidence>
<dbReference type="Gene3D" id="1.20.58.530">
    <property type="match status" value="1"/>
</dbReference>
<dbReference type="PRINTS" id="PR00193">
    <property type="entry name" value="MYOSINHEAVY"/>
</dbReference>
<sequence length="899" mass="100898">MLAVSPNSVVRSSLEEMLESLQRKEEYEKEGKPPALPARPKSNSRTRPPSTTRRLPTDFEVSKSEVQVVNGKRGEENGFEKEDNSASAASSRPVKRINSEDSCTDEKARILISTNGSRRRFRESEREGGGVGYFSNKKVRVWCQPKDNFWQQGQIQSTAGEKSLVLLSDARVVSVNTQDILPANPEILDTVDNLVQLSYLNEPSVVHNLQCRYSRDIIYTKAGPLVIALNPMKDVKLYGSDFITAYREKLLGSPHVYAVVDAAYSEILAGEISQSIIISGQTGSGKTKTAERALEYLAAVSGDVSGIGFKLQQTSYILEAFGNAKTIRNDNSSRFGKLIEIHFRAEGLICGANVMTCKCIPSRVVQLEQGERSYHIFYQLCAGAPPDLRGRLNIKSASEYKYLSQSNCLEIPFTDDAQKFHLLTGALNAVGICKEDQEHIFQLLAAVLWLGNISFAVTDGQQYVEAADSEAVNNVCSLIGCGEYDLIHALSTCKVKVGKDVISRKLTLQQATNRRDALAKLIYTSLFEWLVERINLSLTLEKHDNWRSISILDICGSDISEKNTFDQFCINYVNERLQQHFLRHIFKLEQEEYELDGVQWTKTDFKDNKACLDLFERKPAGLISILEEVGSLKKATKLTFTEKLRQELSAHHCFKGEKDGTFSVSHFSGEAVYDASDFLEKNWDPLYTEAVHLLSSSAHKLPRCFSSMLLTQLDSMGRSSPQSGNQSLVSKLQVQLLKLFQHLDCRKPHFIYCIRPNNKGIPGSFGQNLVLSQLRSCSILEVLRVSKFGYPSKVTLQDFARRYELLLPENVVADQDPLSMSIAILQNIGIRPEMYEVGYTKLYLRAGQINVLEDARQKAMQGSFESQKCHRAGRNFHQVKEAVTALQSYVRGEIARKKF</sequence>
<protein>
    <recommendedName>
        <fullName evidence="13">Myosin motor domain-containing protein</fullName>
    </recommendedName>
</protein>
<keyword evidence="5 7" id="KW-0505">Motor protein</keyword>
<dbReference type="FunFam" id="1.10.10.820:FF:000001">
    <property type="entry name" value="Myosin heavy chain"/>
    <property type="match status" value="1"/>
</dbReference>
<dbReference type="GO" id="GO:0000146">
    <property type="term" value="F:microfilament motor activity"/>
    <property type="evidence" value="ECO:0007669"/>
    <property type="project" value="TreeGrafter"/>
</dbReference>
<feature type="region of interest" description="Disordered" evidence="8">
    <location>
        <begin position="21"/>
        <end position="103"/>
    </location>
</feature>
<dbReference type="GO" id="GO:0007015">
    <property type="term" value="P:actin filament organization"/>
    <property type="evidence" value="ECO:0007669"/>
    <property type="project" value="TreeGrafter"/>
</dbReference>
<dbReference type="GO" id="GO:0030048">
    <property type="term" value="P:actin filament-based movement"/>
    <property type="evidence" value="ECO:0007669"/>
    <property type="project" value="UniProtKB-ARBA"/>
</dbReference>
<dbReference type="Gene3D" id="1.10.10.820">
    <property type="match status" value="1"/>
</dbReference>
<feature type="domain" description="Myosin motor" evidence="9">
    <location>
        <begin position="189"/>
        <end position="857"/>
    </location>
</feature>
<keyword evidence="12" id="KW-1185">Reference proteome</keyword>
<feature type="compositionally biased region" description="Low complexity" evidence="8">
    <location>
        <begin position="39"/>
        <end position="54"/>
    </location>
</feature>
<dbReference type="InterPro" id="IPR004009">
    <property type="entry name" value="SH3_Myosin"/>
</dbReference>
<dbReference type="InterPro" id="IPR036961">
    <property type="entry name" value="Kinesin_motor_dom_sf"/>
</dbReference>
<evidence type="ECO:0000256" key="5">
    <source>
        <dbReference type="ARBA" id="ARBA00023175"/>
    </source>
</evidence>
<dbReference type="Gene3D" id="1.20.5.4820">
    <property type="match status" value="1"/>
</dbReference>
<dbReference type="PROSITE" id="PS51456">
    <property type="entry name" value="MYOSIN_MOTOR"/>
    <property type="match status" value="1"/>
</dbReference>
<evidence type="ECO:0000259" key="9">
    <source>
        <dbReference type="PROSITE" id="PS51456"/>
    </source>
</evidence>
<dbReference type="SUPFAM" id="SSF52540">
    <property type="entry name" value="P-loop containing nucleoside triphosphate hydrolases"/>
    <property type="match status" value="1"/>
</dbReference>
<dbReference type="PROSITE" id="PS50096">
    <property type="entry name" value="IQ"/>
    <property type="match status" value="1"/>
</dbReference>
<dbReference type="InterPro" id="IPR001609">
    <property type="entry name" value="Myosin_head_motor_dom-like"/>
</dbReference>
<keyword evidence="3" id="KW-0112">Calmodulin-binding</keyword>
<evidence type="ECO:0000313" key="11">
    <source>
        <dbReference type="EMBL" id="EPS70842.1"/>
    </source>
</evidence>
<dbReference type="OrthoDB" id="6108017at2759"/>
<dbReference type="GO" id="GO:0016020">
    <property type="term" value="C:membrane"/>
    <property type="evidence" value="ECO:0007669"/>
    <property type="project" value="TreeGrafter"/>
</dbReference>
<feature type="compositionally biased region" description="Basic and acidic residues" evidence="8">
    <location>
        <begin position="21"/>
        <end position="32"/>
    </location>
</feature>
<dbReference type="Gene3D" id="1.20.120.720">
    <property type="entry name" value="Myosin VI head, motor domain, U50 subdomain"/>
    <property type="match status" value="1"/>
</dbReference>
<dbReference type="Proteomes" id="UP000015453">
    <property type="component" value="Unassembled WGS sequence"/>
</dbReference>
<evidence type="ECO:0000256" key="3">
    <source>
        <dbReference type="ARBA" id="ARBA00022860"/>
    </source>
</evidence>
<dbReference type="Pfam" id="PF00063">
    <property type="entry name" value="Myosin_head"/>
    <property type="match status" value="1"/>
</dbReference>
<keyword evidence="1 7" id="KW-0547">Nucleotide-binding</keyword>
<dbReference type="GO" id="GO:0016459">
    <property type="term" value="C:myosin complex"/>
    <property type="evidence" value="ECO:0007669"/>
    <property type="project" value="UniProtKB-KW"/>
</dbReference>
<evidence type="ECO:0000256" key="8">
    <source>
        <dbReference type="SAM" id="MobiDB-lite"/>
    </source>
</evidence>
<evidence type="ECO:0000256" key="7">
    <source>
        <dbReference type="PROSITE-ProRule" id="PRU00782"/>
    </source>
</evidence>